<proteinExistence type="predicted"/>
<protein>
    <submittedName>
        <fullName evidence="1">Uncharacterized protein</fullName>
    </submittedName>
</protein>
<gene>
    <name evidence="1" type="ORF">FNA46_07730</name>
</gene>
<dbReference type="EMBL" id="VJMG01000017">
    <property type="protein sequence ID" value="TRL39817.1"/>
    <property type="molecule type" value="Genomic_DNA"/>
</dbReference>
<keyword evidence="2" id="KW-1185">Reference proteome</keyword>
<name>A0A549TCW4_9HYPH</name>
<evidence type="ECO:0000313" key="2">
    <source>
        <dbReference type="Proteomes" id="UP000316801"/>
    </source>
</evidence>
<reference evidence="1 2" key="1">
    <citation type="submission" date="2019-07" db="EMBL/GenBank/DDBJ databases">
        <title>Ln-dependent methylotrophs.</title>
        <authorList>
            <person name="Tani A."/>
        </authorList>
    </citation>
    <scope>NUCLEOTIDE SEQUENCE [LARGE SCALE GENOMIC DNA]</scope>
    <source>
        <strain evidence="1 2">SM12</strain>
    </source>
</reference>
<organism evidence="1 2">
    <name type="scientific">Rhizobium straminoryzae</name>
    <dbReference type="NCBI Taxonomy" id="1387186"/>
    <lineage>
        <taxon>Bacteria</taxon>
        <taxon>Pseudomonadati</taxon>
        <taxon>Pseudomonadota</taxon>
        <taxon>Alphaproteobacteria</taxon>
        <taxon>Hyphomicrobiales</taxon>
        <taxon>Rhizobiaceae</taxon>
        <taxon>Rhizobium/Agrobacterium group</taxon>
        <taxon>Rhizobium</taxon>
    </lineage>
</organism>
<dbReference type="Proteomes" id="UP000316801">
    <property type="component" value="Unassembled WGS sequence"/>
</dbReference>
<dbReference type="RefSeq" id="WP_143124596.1">
    <property type="nucleotide sequence ID" value="NZ_VJMG01000017.1"/>
</dbReference>
<accession>A0A549TCW4</accession>
<evidence type="ECO:0000313" key="1">
    <source>
        <dbReference type="EMBL" id="TRL39817.1"/>
    </source>
</evidence>
<sequence>MAKIEINPEDAQYDAVEVADVVEALAASGLASIDALRQAGYQPVASGGTALSSNNSPQSTQINQVSYRKKHTLAVDCSNFILVYANYGTASPGIMEAGYSPINVTAAMDKLGSTETANDGHTVPVAFNGSRRARVDPGCVLFSDPVFLPLSKGERFYTKTASDTFAVPAPDAPAVSASGTGGALAAGASYLISVCYIFADGSESLLSAGSVATIPAGASTGSITVTSPAAYPGAIAYRVCIGSRNATTGVQAAYAKACQEGLAAIGQPKTIIREQTAGARTRLIGGAAGRASGGGIRDVGEVASLGDRTIPGATLDVSASPNNIYTPLTILGRPKRPCASVAIVADSKGAGTGDGGVGYGEGGFIVRGITNRLDLKMQDQTTPLCGYIPMGLGGEKLDDFVNSLASSVRDRTRNRLAELANNIISNYGNNDKGLGFSTFRANLLKAVSWYAPRGIKWHQMTLPPSTNTTDAWTTVAGQTKVSTEATRLQINAWLRDTGPSGFRQESGYFDLTGVIETCSAVEVNASNVKTLDGGYVIVPAARPSITGTLTGVTAKYEFIDSSKAGWVADLYKGYSIRFTTGAAANTAAGVIFYTRADGTINVDAGWSATPAVGDAYEITFVAAIDAAHDSTWAHIEIGKVIRDYVLAGNLRVS</sequence>
<dbReference type="AlphaFoldDB" id="A0A549TCW4"/>
<comment type="caution">
    <text evidence="1">The sequence shown here is derived from an EMBL/GenBank/DDBJ whole genome shotgun (WGS) entry which is preliminary data.</text>
</comment>